<feature type="domain" description="Glucose-methanol-choline oxidoreductase N-terminal" evidence="2">
    <location>
        <begin position="3"/>
        <end position="68"/>
    </location>
</feature>
<dbReference type="SUPFAM" id="SSF54373">
    <property type="entry name" value="FAD-linked reductases, C-terminal domain"/>
    <property type="match status" value="1"/>
</dbReference>
<reference evidence="4" key="1">
    <citation type="journal article" date="2023" name="Mol. Phylogenet. Evol.">
        <title>Genome-scale phylogeny and comparative genomics of the fungal order Sordariales.</title>
        <authorList>
            <person name="Hensen N."/>
            <person name="Bonometti L."/>
            <person name="Westerberg I."/>
            <person name="Brannstrom I.O."/>
            <person name="Guillou S."/>
            <person name="Cros-Aarteil S."/>
            <person name="Calhoun S."/>
            <person name="Haridas S."/>
            <person name="Kuo A."/>
            <person name="Mondo S."/>
            <person name="Pangilinan J."/>
            <person name="Riley R."/>
            <person name="LaButti K."/>
            <person name="Andreopoulos B."/>
            <person name="Lipzen A."/>
            <person name="Chen C."/>
            <person name="Yan M."/>
            <person name="Daum C."/>
            <person name="Ng V."/>
            <person name="Clum A."/>
            <person name="Steindorff A."/>
            <person name="Ohm R.A."/>
            <person name="Martin F."/>
            <person name="Silar P."/>
            <person name="Natvig D.O."/>
            <person name="Lalanne C."/>
            <person name="Gautier V."/>
            <person name="Ament-Velasquez S.L."/>
            <person name="Kruys A."/>
            <person name="Hutchinson M.I."/>
            <person name="Powell A.J."/>
            <person name="Barry K."/>
            <person name="Miller A.N."/>
            <person name="Grigoriev I.V."/>
            <person name="Debuchy R."/>
            <person name="Gladieux P."/>
            <person name="Hiltunen Thoren M."/>
            <person name="Johannesson H."/>
        </authorList>
    </citation>
    <scope>NUCLEOTIDE SEQUENCE</scope>
    <source>
        <strain evidence="4">CBS 232.78</strain>
    </source>
</reference>
<dbReference type="PANTHER" id="PTHR11552">
    <property type="entry name" value="GLUCOSE-METHANOL-CHOLINE GMC OXIDOREDUCTASE"/>
    <property type="match status" value="1"/>
</dbReference>
<dbReference type="PANTHER" id="PTHR11552:SF210">
    <property type="entry name" value="GLUCOSE-METHANOL-CHOLINE OXIDOREDUCTASE N-TERMINAL DOMAIN-CONTAINING PROTEIN-RELATED"/>
    <property type="match status" value="1"/>
</dbReference>
<dbReference type="GO" id="GO:0050660">
    <property type="term" value="F:flavin adenine dinucleotide binding"/>
    <property type="evidence" value="ECO:0007669"/>
    <property type="project" value="InterPro"/>
</dbReference>
<sequence>RGIGVSYEKSNATFTAKVRKKAILSAGALQSAKLLGLSGIGDCRLLSKFGIPSVYHNPNVGEDHQTHIMLPLGFVVNRGITTTDDFANNPAAFQAAMDEYIQSRSGSFTTVNGGESMLTLLRLGGSIYSLENQTIYKTFEVHHTQFTSQYAMLWQALSTNDTVAQVISIAGGIFPQSCNDISRSFFASSADRHNYYTLLGVLQHPFLRGSVHIQFPNPHIHPRLDPKYLSHSLGLALTKSMVMYTQSPAATPPLATLLPANGTMFQQTGYGFYRLTNENAEGFIRETVLAAFYHSGNCAMLPREKGGVVDARFRVYGVDGLRVVDASVFTSVSQATINSIVIAVAERAADYAKGDYGH</sequence>
<comment type="caution">
    <text evidence="4">The sequence shown here is derived from an EMBL/GenBank/DDBJ whole genome shotgun (WGS) entry which is preliminary data.</text>
</comment>
<evidence type="ECO:0000313" key="5">
    <source>
        <dbReference type="Proteomes" id="UP001285441"/>
    </source>
</evidence>
<dbReference type="SUPFAM" id="SSF51905">
    <property type="entry name" value="FAD/NAD(P)-binding domain"/>
    <property type="match status" value="1"/>
</dbReference>
<dbReference type="Pfam" id="PF05199">
    <property type="entry name" value="GMC_oxred_C"/>
    <property type="match status" value="1"/>
</dbReference>
<proteinExistence type="inferred from homology"/>
<gene>
    <name evidence="4" type="ORF">B0H63DRAFT_402599</name>
</gene>
<name>A0AAE0K586_9PEZI</name>
<evidence type="ECO:0000259" key="2">
    <source>
        <dbReference type="Pfam" id="PF00732"/>
    </source>
</evidence>
<comment type="similarity">
    <text evidence="1">Belongs to the GMC oxidoreductase family.</text>
</comment>
<dbReference type="EMBL" id="JAULSW010000009">
    <property type="protein sequence ID" value="KAK3369862.1"/>
    <property type="molecule type" value="Genomic_DNA"/>
</dbReference>
<feature type="non-terminal residue" evidence="4">
    <location>
        <position position="358"/>
    </location>
</feature>
<accession>A0AAE0K586</accession>
<dbReference type="Pfam" id="PF00732">
    <property type="entry name" value="GMC_oxred_N"/>
    <property type="match status" value="1"/>
</dbReference>
<dbReference type="Gene3D" id="3.50.50.60">
    <property type="entry name" value="FAD/NAD(P)-binding domain"/>
    <property type="match status" value="2"/>
</dbReference>
<dbReference type="AlphaFoldDB" id="A0AAE0K586"/>
<dbReference type="Gene3D" id="3.30.560.10">
    <property type="entry name" value="Glucose Oxidase, domain 3"/>
    <property type="match status" value="1"/>
</dbReference>
<feature type="domain" description="Glucose-methanol-choline oxidoreductase C-terminal" evidence="3">
    <location>
        <begin position="205"/>
        <end position="345"/>
    </location>
</feature>
<dbReference type="InterPro" id="IPR036188">
    <property type="entry name" value="FAD/NAD-bd_sf"/>
</dbReference>
<evidence type="ECO:0000313" key="4">
    <source>
        <dbReference type="EMBL" id="KAK3369862.1"/>
    </source>
</evidence>
<keyword evidence="5" id="KW-1185">Reference proteome</keyword>
<reference evidence="4" key="2">
    <citation type="submission" date="2023-06" db="EMBL/GenBank/DDBJ databases">
        <authorList>
            <consortium name="Lawrence Berkeley National Laboratory"/>
            <person name="Haridas S."/>
            <person name="Hensen N."/>
            <person name="Bonometti L."/>
            <person name="Westerberg I."/>
            <person name="Brannstrom I.O."/>
            <person name="Guillou S."/>
            <person name="Cros-Aarteil S."/>
            <person name="Calhoun S."/>
            <person name="Kuo A."/>
            <person name="Mondo S."/>
            <person name="Pangilinan J."/>
            <person name="Riley R."/>
            <person name="LaButti K."/>
            <person name="Andreopoulos B."/>
            <person name="Lipzen A."/>
            <person name="Chen C."/>
            <person name="Yanf M."/>
            <person name="Daum C."/>
            <person name="Ng V."/>
            <person name="Clum A."/>
            <person name="Steindorff A."/>
            <person name="Ohm R."/>
            <person name="Martin F."/>
            <person name="Silar P."/>
            <person name="Natvig D."/>
            <person name="Lalanne C."/>
            <person name="Gautier V."/>
            <person name="Ament-velasquez S.L."/>
            <person name="Kruys A."/>
            <person name="Hutchinson M.I."/>
            <person name="Powell A.J."/>
            <person name="Barry K."/>
            <person name="Miller A.N."/>
            <person name="Grigoriev I.V."/>
            <person name="Debuchy R."/>
            <person name="Gladieux P."/>
            <person name="Thoren M.H."/>
            <person name="Johannesson H."/>
        </authorList>
    </citation>
    <scope>NUCLEOTIDE SEQUENCE</scope>
    <source>
        <strain evidence="4">CBS 232.78</strain>
    </source>
</reference>
<protein>
    <submittedName>
        <fullName evidence="4">GMC oxidoreductase-domain-containing protein</fullName>
    </submittedName>
</protein>
<dbReference type="Proteomes" id="UP001285441">
    <property type="component" value="Unassembled WGS sequence"/>
</dbReference>
<evidence type="ECO:0000256" key="1">
    <source>
        <dbReference type="ARBA" id="ARBA00010790"/>
    </source>
</evidence>
<dbReference type="InterPro" id="IPR012132">
    <property type="entry name" value="GMC_OxRdtase"/>
</dbReference>
<dbReference type="InterPro" id="IPR000172">
    <property type="entry name" value="GMC_OxRdtase_N"/>
</dbReference>
<evidence type="ECO:0000259" key="3">
    <source>
        <dbReference type="Pfam" id="PF05199"/>
    </source>
</evidence>
<dbReference type="InterPro" id="IPR007867">
    <property type="entry name" value="GMC_OxRtase_C"/>
</dbReference>
<organism evidence="4 5">
    <name type="scientific">Podospora didyma</name>
    <dbReference type="NCBI Taxonomy" id="330526"/>
    <lineage>
        <taxon>Eukaryota</taxon>
        <taxon>Fungi</taxon>
        <taxon>Dikarya</taxon>
        <taxon>Ascomycota</taxon>
        <taxon>Pezizomycotina</taxon>
        <taxon>Sordariomycetes</taxon>
        <taxon>Sordariomycetidae</taxon>
        <taxon>Sordariales</taxon>
        <taxon>Podosporaceae</taxon>
        <taxon>Podospora</taxon>
    </lineage>
</organism>
<dbReference type="GO" id="GO:0016614">
    <property type="term" value="F:oxidoreductase activity, acting on CH-OH group of donors"/>
    <property type="evidence" value="ECO:0007669"/>
    <property type="project" value="InterPro"/>
</dbReference>